<evidence type="ECO:0000256" key="4">
    <source>
        <dbReference type="ARBA" id="ARBA00025338"/>
    </source>
</evidence>
<accession>A0AAV2NVC6</accession>
<name>A0AAV2NVC6_9HYME</name>
<evidence type="ECO:0000313" key="7">
    <source>
        <dbReference type="EMBL" id="CAL1683902.1"/>
    </source>
</evidence>
<dbReference type="EMBL" id="OZ034828">
    <property type="protein sequence ID" value="CAL1683902.1"/>
    <property type="molecule type" value="Genomic_DNA"/>
</dbReference>
<evidence type="ECO:0000256" key="6">
    <source>
        <dbReference type="SAM" id="MobiDB-lite"/>
    </source>
</evidence>
<feature type="region of interest" description="Disordered" evidence="6">
    <location>
        <begin position="285"/>
        <end position="310"/>
    </location>
</feature>
<dbReference type="PANTHER" id="PTHR28080">
    <property type="entry name" value="PEROXISOMAL BIOGENESIS FACTOR 3"/>
    <property type="match status" value="1"/>
</dbReference>
<protein>
    <recommendedName>
        <fullName evidence="2">Peroxisomal biogenesis factor 3</fullName>
    </recommendedName>
    <alternativeName>
        <fullName evidence="5">Peroxisomal assembly protein PEX3</fullName>
    </alternativeName>
</protein>
<comment type="subunit">
    <text evidence="1">Interacts with PEX19.</text>
</comment>
<dbReference type="GO" id="GO:0045046">
    <property type="term" value="P:protein import into peroxisome membrane"/>
    <property type="evidence" value="ECO:0007669"/>
    <property type="project" value="TreeGrafter"/>
</dbReference>
<proteinExistence type="predicted"/>
<organism evidence="7 8">
    <name type="scientific">Lasius platythorax</name>
    <dbReference type="NCBI Taxonomy" id="488582"/>
    <lineage>
        <taxon>Eukaryota</taxon>
        <taxon>Metazoa</taxon>
        <taxon>Ecdysozoa</taxon>
        <taxon>Arthropoda</taxon>
        <taxon>Hexapoda</taxon>
        <taxon>Insecta</taxon>
        <taxon>Pterygota</taxon>
        <taxon>Neoptera</taxon>
        <taxon>Endopterygota</taxon>
        <taxon>Hymenoptera</taxon>
        <taxon>Apocrita</taxon>
        <taxon>Aculeata</taxon>
        <taxon>Formicoidea</taxon>
        <taxon>Formicidae</taxon>
        <taxon>Formicinae</taxon>
        <taxon>Lasius</taxon>
        <taxon>Lasius</taxon>
    </lineage>
</organism>
<keyword evidence="8" id="KW-1185">Reference proteome</keyword>
<dbReference type="PANTHER" id="PTHR28080:SF1">
    <property type="entry name" value="PEROXISOMAL BIOGENESIS FACTOR 3"/>
    <property type="match status" value="1"/>
</dbReference>
<sequence length="383" mass="43621">MFSSIWGFLKRHKRKFVAGSIIVSSVIFLTRYTQRKLREWQDTEIRMLMEKTKKRQHYESIEKTCNQTILSLASTLRNSVIKENDTETIINQLRDGSANKIASWNQLKILAITRPAVIIYSYTMLATFLRIQLSLISGHMYKDAQNVDNGIIGNEVQAKYMALSSYFIYESIKILSNLIQSKVVMVTQSLSLTKQLTLRDLEQIYWALTSCISADSSTDPVKNLTYYMLQQENTENNDTSIYTKLINQMLDVSESGEVQDLMQKNVRSGFVLLMDHISVYFNDSSKNDNEHDVRDTSHSEESNVKNSTSTYLQEATNNGSSEFVNINKTTMALAKIIPIVNGQVPDNPTPNDIAADWLQHLILNNELKILGANIYEAFSCSQS</sequence>
<gene>
    <name evidence="7" type="ORF">LPLAT_LOCUS9650</name>
</gene>
<feature type="compositionally biased region" description="Basic and acidic residues" evidence="6">
    <location>
        <begin position="285"/>
        <end position="303"/>
    </location>
</feature>
<evidence type="ECO:0000256" key="3">
    <source>
        <dbReference type="ARBA" id="ARBA00022593"/>
    </source>
</evidence>
<reference evidence="7" key="1">
    <citation type="submission" date="2024-04" db="EMBL/GenBank/DDBJ databases">
        <authorList>
            <consortium name="Molecular Ecology Group"/>
        </authorList>
    </citation>
    <scope>NUCLEOTIDE SEQUENCE</scope>
</reference>
<dbReference type="Pfam" id="PF04882">
    <property type="entry name" value="Peroxin-3"/>
    <property type="match status" value="2"/>
</dbReference>
<keyword evidence="3" id="KW-0962">Peroxisome biogenesis</keyword>
<dbReference type="InterPro" id="IPR006966">
    <property type="entry name" value="Peroxin-3"/>
</dbReference>
<evidence type="ECO:0000256" key="1">
    <source>
        <dbReference type="ARBA" id="ARBA00011494"/>
    </source>
</evidence>
<dbReference type="GO" id="GO:0005778">
    <property type="term" value="C:peroxisomal membrane"/>
    <property type="evidence" value="ECO:0007669"/>
    <property type="project" value="InterPro"/>
</dbReference>
<dbReference type="Proteomes" id="UP001497644">
    <property type="component" value="Chromosome 5"/>
</dbReference>
<evidence type="ECO:0000256" key="5">
    <source>
        <dbReference type="ARBA" id="ARBA00029630"/>
    </source>
</evidence>
<evidence type="ECO:0000313" key="8">
    <source>
        <dbReference type="Proteomes" id="UP001497644"/>
    </source>
</evidence>
<comment type="function">
    <text evidence="4">Involved in peroxisome biosynthesis and integrity. Assembles membrane vesicles before the matrix proteins are translocated. As a docking factor for PEX19, is necessary for the import of peroxisomal membrane proteins in the peroxisomes.</text>
</comment>
<evidence type="ECO:0000256" key="2">
    <source>
        <dbReference type="ARBA" id="ARBA00014294"/>
    </source>
</evidence>
<dbReference type="AlphaFoldDB" id="A0AAV2NVC6"/>
<dbReference type="GO" id="GO:0030674">
    <property type="term" value="F:protein-macromolecule adaptor activity"/>
    <property type="evidence" value="ECO:0007669"/>
    <property type="project" value="TreeGrafter"/>
</dbReference>